<reference evidence="1 2" key="1">
    <citation type="submission" date="2021-12" db="EMBL/GenBank/DDBJ databases">
        <title>Discovery of the Pendulisporaceae a myxobacterial family with distinct sporulation behavior and unique specialized metabolism.</title>
        <authorList>
            <person name="Garcia R."/>
            <person name="Popoff A."/>
            <person name="Bader C.D."/>
            <person name="Loehr J."/>
            <person name="Walesch S."/>
            <person name="Walt C."/>
            <person name="Boldt J."/>
            <person name="Bunk B."/>
            <person name="Haeckl F.J.F.P.J."/>
            <person name="Gunesch A.P."/>
            <person name="Birkelbach J."/>
            <person name="Nuebel U."/>
            <person name="Pietschmann T."/>
            <person name="Bach T."/>
            <person name="Mueller R."/>
        </authorList>
    </citation>
    <scope>NUCLEOTIDE SEQUENCE [LARGE SCALE GENOMIC DNA]</scope>
    <source>
        <strain evidence="1 2">MSr11954</strain>
    </source>
</reference>
<organism evidence="1 2">
    <name type="scientific">Pendulispora albinea</name>
    <dbReference type="NCBI Taxonomy" id="2741071"/>
    <lineage>
        <taxon>Bacteria</taxon>
        <taxon>Pseudomonadati</taxon>
        <taxon>Myxococcota</taxon>
        <taxon>Myxococcia</taxon>
        <taxon>Myxococcales</taxon>
        <taxon>Sorangiineae</taxon>
        <taxon>Pendulisporaceae</taxon>
        <taxon>Pendulispora</taxon>
    </lineage>
</organism>
<dbReference type="EMBL" id="CP089984">
    <property type="protein sequence ID" value="WXB18952.1"/>
    <property type="molecule type" value="Genomic_DNA"/>
</dbReference>
<dbReference type="InterPro" id="IPR018724">
    <property type="entry name" value="2OG-Fe_dioxygenase"/>
</dbReference>
<gene>
    <name evidence="1" type="ORF">LZC94_17155</name>
</gene>
<evidence type="ECO:0000313" key="1">
    <source>
        <dbReference type="EMBL" id="WXB18952.1"/>
    </source>
</evidence>
<dbReference type="RefSeq" id="WP_394828578.1">
    <property type="nucleotide sequence ID" value="NZ_CP089984.1"/>
</dbReference>
<keyword evidence="2" id="KW-1185">Reference proteome</keyword>
<sequence length="299" mass="34107">MNVDNPAPGAIVKPREVPVPLDLSDFLYEAIDATSFLDMSDWATFYDEIPVDPYIQEGYRYKAIGWFRIKHAMAAAIEGIDAHIAEVNRLSGMNDEESSQYLSSSRPDWQDEATGYCCWQLPQYAMQQSIKYNPVHGDMRREYPRINEHITRSRDFHRLLLHYAAYFGWSDAIVLVQFQRVDCYSDRKGLPAVEGFHQDGNPHVGMLIVNRDNIADDSGVSQYMMDDNGKRTDILIFDTTIPAGQLIYWNDKRLWHYGTEIRTANENVNGGRGVRDIIILSAKTPPANMPIGPIPAVFR</sequence>
<accession>A0ABZ2M8Z3</accession>
<dbReference type="Pfam" id="PF10014">
    <property type="entry name" value="2OG-Fe_Oxy_2"/>
    <property type="match status" value="1"/>
</dbReference>
<dbReference type="Proteomes" id="UP001370348">
    <property type="component" value="Chromosome"/>
</dbReference>
<evidence type="ECO:0000313" key="2">
    <source>
        <dbReference type="Proteomes" id="UP001370348"/>
    </source>
</evidence>
<dbReference type="GO" id="GO:0051213">
    <property type="term" value="F:dioxygenase activity"/>
    <property type="evidence" value="ECO:0007669"/>
    <property type="project" value="UniProtKB-KW"/>
</dbReference>
<protein>
    <submittedName>
        <fullName evidence="1">2OG-Fe dioxygenase family protein</fullName>
    </submittedName>
</protein>
<keyword evidence="1" id="KW-0223">Dioxygenase</keyword>
<keyword evidence="1" id="KW-0560">Oxidoreductase</keyword>
<proteinExistence type="predicted"/>
<name>A0ABZ2M8Z3_9BACT</name>
<dbReference type="Gene3D" id="2.60.120.620">
    <property type="entry name" value="q2cbj1_9rhob like domain"/>
    <property type="match status" value="1"/>
</dbReference>